<reference evidence="2" key="1">
    <citation type="submission" date="2016-10" db="EMBL/GenBank/DDBJ databases">
        <authorList>
            <person name="Varghese N."/>
            <person name="Submissions S."/>
        </authorList>
    </citation>
    <scope>NUCLEOTIDE SEQUENCE [LARGE SCALE GENOMIC DNA]</scope>
    <source>
        <strain evidence="2">DSM 44208</strain>
    </source>
</reference>
<sequence length="65" mass="7799">MDDLLDEMLNLWDADQVVVGEDLLYEVRWLGHHDSRTIAREVFDTDLDHERATRTKVFGPDEWRR</sequence>
<evidence type="ECO:0000313" key="1">
    <source>
        <dbReference type="EMBL" id="SFP60663.1"/>
    </source>
</evidence>
<dbReference type="Proteomes" id="UP000198857">
    <property type="component" value="Unassembled WGS sequence"/>
</dbReference>
<gene>
    <name evidence="1" type="ORF">SAMN05660464_3657</name>
</gene>
<protein>
    <submittedName>
        <fullName evidence="1">Uncharacterized protein</fullName>
    </submittedName>
</protein>
<evidence type="ECO:0000313" key="2">
    <source>
        <dbReference type="Proteomes" id="UP000198857"/>
    </source>
</evidence>
<proteinExistence type="predicted"/>
<dbReference type="RefSeq" id="WP_169064388.1">
    <property type="nucleotide sequence ID" value="NZ_FOWQ01000006.1"/>
</dbReference>
<name>A0A1I5RQ82_9ACTN</name>
<organism evidence="1 2">
    <name type="scientific">Geodermatophilus dictyosporus</name>
    <dbReference type="NCBI Taxonomy" id="1523247"/>
    <lineage>
        <taxon>Bacteria</taxon>
        <taxon>Bacillati</taxon>
        <taxon>Actinomycetota</taxon>
        <taxon>Actinomycetes</taxon>
        <taxon>Geodermatophilales</taxon>
        <taxon>Geodermatophilaceae</taxon>
        <taxon>Geodermatophilus</taxon>
    </lineage>
</organism>
<dbReference type="EMBL" id="FOWQ01000006">
    <property type="protein sequence ID" value="SFP60663.1"/>
    <property type="molecule type" value="Genomic_DNA"/>
</dbReference>
<accession>A0A1I5RQ82</accession>
<dbReference type="AlphaFoldDB" id="A0A1I5RQ82"/>
<keyword evidence="2" id="KW-1185">Reference proteome</keyword>